<keyword evidence="2" id="KW-0805">Transcription regulation</keyword>
<dbReference type="SUPFAM" id="SSF88659">
    <property type="entry name" value="Sigma3 and sigma4 domains of RNA polymerase sigma factors"/>
    <property type="match status" value="1"/>
</dbReference>
<dbReference type="GO" id="GO:0003677">
    <property type="term" value="F:DNA binding"/>
    <property type="evidence" value="ECO:0007669"/>
    <property type="project" value="UniProtKB-KW"/>
</dbReference>
<dbReference type="NCBIfam" id="TIGR02937">
    <property type="entry name" value="sigma70-ECF"/>
    <property type="match status" value="1"/>
</dbReference>
<dbReference type="GO" id="GO:0016987">
    <property type="term" value="F:sigma factor activity"/>
    <property type="evidence" value="ECO:0007669"/>
    <property type="project" value="UniProtKB-KW"/>
</dbReference>
<evidence type="ECO:0000259" key="6">
    <source>
        <dbReference type="Pfam" id="PF04542"/>
    </source>
</evidence>
<dbReference type="InterPro" id="IPR014284">
    <property type="entry name" value="RNA_pol_sigma-70_dom"/>
</dbReference>
<dbReference type="InterPro" id="IPR007627">
    <property type="entry name" value="RNA_pol_sigma70_r2"/>
</dbReference>
<dbReference type="InterPro" id="IPR039425">
    <property type="entry name" value="RNA_pol_sigma-70-like"/>
</dbReference>
<keyword evidence="9" id="KW-1185">Reference proteome</keyword>
<evidence type="ECO:0000313" key="8">
    <source>
        <dbReference type="EMBL" id="MCD5312685.1"/>
    </source>
</evidence>
<dbReference type="EMBL" id="JAJOMB010000008">
    <property type="protein sequence ID" value="MCD5312685.1"/>
    <property type="molecule type" value="Genomic_DNA"/>
</dbReference>
<dbReference type="InterPro" id="IPR013249">
    <property type="entry name" value="RNA_pol_sigma70_r4_t2"/>
</dbReference>
<evidence type="ECO:0000256" key="3">
    <source>
        <dbReference type="ARBA" id="ARBA00023082"/>
    </source>
</evidence>
<keyword evidence="5" id="KW-0804">Transcription</keyword>
<dbReference type="AlphaFoldDB" id="A0A9X1SVC4"/>
<dbReference type="PANTHER" id="PTHR43133">
    <property type="entry name" value="RNA POLYMERASE ECF-TYPE SIGMA FACTO"/>
    <property type="match status" value="1"/>
</dbReference>
<reference evidence="8" key="1">
    <citation type="submission" date="2021-11" db="EMBL/GenBank/DDBJ databases">
        <title>Streptomyces corallinus and Kineosporia corallina sp. nov., two new coral-derived marine actinobacteria.</title>
        <authorList>
            <person name="Buangrab K."/>
            <person name="Sutthacheep M."/>
            <person name="Yeemin T."/>
            <person name="Harunari E."/>
            <person name="Igarashi Y."/>
            <person name="Sripreechasak P."/>
            <person name="Kanchanasin P."/>
            <person name="Tanasupawat S."/>
            <person name="Phongsopitanun W."/>
        </authorList>
    </citation>
    <scope>NUCLEOTIDE SEQUENCE</scope>
    <source>
        <strain evidence="8">JCM 31032</strain>
    </source>
</reference>
<feature type="domain" description="RNA polymerase sigma-70 region 2" evidence="6">
    <location>
        <begin position="14"/>
        <end position="79"/>
    </location>
</feature>
<gene>
    <name evidence="8" type="ORF">LR394_17400</name>
</gene>
<name>A0A9X1SVC4_9ACTN</name>
<dbReference type="Gene3D" id="1.10.10.10">
    <property type="entry name" value="Winged helix-like DNA-binding domain superfamily/Winged helix DNA-binding domain"/>
    <property type="match status" value="1"/>
</dbReference>
<evidence type="ECO:0000256" key="4">
    <source>
        <dbReference type="ARBA" id="ARBA00023125"/>
    </source>
</evidence>
<dbReference type="CDD" id="cd06171">
    <property type="entry name" value="Sigma70_r4"/>
    <property type="match status" value="1"/>
</dbReference>
<feature type="domain" description="RNA polymerase sigma factor 70 region 4 type 2" evidence="7">
    <location>
        <begin position="103"/>
        <end position="155"/>
    </location>
</feature>
<evidence type="ECO:0000259" key="7">
    <source>
        <dbReference type="Pfam" id="PF08281"/>
    </source>
</evidence>
<keyword evidence="4" id="KW-0238">DNA-binding</keyword>
<dbReference type="InterPro" id="IPR014325">
    <property type="entry name" value="RNA_pol_sigma-E_actinobac"/>
</dbReference>
<dbReference type="PANTHER" id="PTHR43133:SF50">
    <property type="entry name" value="ECF RNA POLYMERASE SIGMA FACTOR SIGM"/>
    <property type="match status" value="1"/>
</dbReference>
<dbReference type="Pfam" id="PF08281">
    <property type="entry name" value="Sigma70_r4_2"/>
    <property type="match status" value="1"/>
</dbReference>
<proteinExistence type="inferred from homology"/>
<organism evidence="8 9">
    <name type="scientific">Kineosporia babensis</name>
    <dbReference type="NCBI Taxonomy" id="499548"/>
    <lineage>
        <taxon>Bacteria</taxon>
        <taxon>Bacillati</taxon>
        <taxon>Actinomycetota</taxon>
        <taxon>Actinomycetes</taxon>
        <taxon>Kineosporiales</taxon>
        <taxon>Kineosporiaceae</taxon>
        <taxon>Kineosporia</taxon>
    </lineage>
</organism>
<sequence length="173" mass="19356">MPSSDADLDFDSFYASSSRRLLGQVYVMTGDLSAAEDAIAEAYARAWQRWDTVQRYGSPEAWVRTVAMRVAVSSWRKTRNRLVAHRRDQYTDPLAMAPEPDRVMLVQALQKIPAKQRQALVLHFIADLPVRAVAAEMKSTEGTVKSWLSRGRAALKTELGASASPMHRGRGEH</sequence>
<dbReference type="InterPro" id="IPR013324">
    <property type="entry name" value="RNA_pol_sigma_r3/r4-like"/>
</dbReference>
<comment type="similarity">
    <text evidence="1">Belongs to the sigma-70 factor family. ECF subfamily.</text>
</comment>
<evidence type="ECO:0000256" key="1">
    <source>
        <dbReference type="ARBA" id="ARBA00010641"/>
    </source>
</evidence>
<evidence type="ECO:0000256" key="5">
    <source>
        <dbReference type="ARBA" id="ARBA00023163"/>
    </source>
</evidence>
<evidence type="ECO:0000313" key="9">
    <source>
        <dbReference type="Proteomes" id="UP001138997"/>
    </source>
</evidence>
<dbReference type="GO" id="GO:0006352">
    <property type="term" value="P:DNA-templated transcription initiation"/>
    <property type="evidence" value="ECO:0007669"/>
    <property type="project" value="InterPro"/>
</dbReference>
<protein>
    <submittedName>
        <fullName evidence="8">SigE family RNA polymerase sigma factor</fullName>
    </submittedName>
</protein>
<dbReference type="NCBIfam" id="TIGR02983">
    <property type="entry name" value="SigE-fam_strep"/>
    <property type="match status" value="1"/>
</dbReference>
<dbReference type="InterPro" id="IPR013325">
    <property type="entry name" value="RNA_pol_sigma_r2"/>
</dbReference>
<dbReference type="SUPFAM" id="SSF88946">
    <property type="entry name" value="Sigma2 domain of RNA polymerase sigma factors"/>
    <property type="match status" value="1"/>
</dbReference>
<accession>A0A9X1SVC4</accession>
<dbReference type="Proteomes" id="UP001138997">
    <property type="component" value="Unassembled WGS sequence"/>
</dbReference>
<dbReference type="Pfam" id="PF04542">
    <property type="entry name" value="Sigma70_r2"/>
    <property type="match status" value="1"/>
</dbReference>
<evidence type="ECO:0000256" key="2">
    <source>
        <dbReference type="ARBA" id="ARBA00023015"/>
    </source>
</evidence>
<dbReference type="RefSeq" id="WP_231443156.1">
    <property type="nucleotide sequence ID" value="NZ_JAJOMB010000008.1"/>
</dbReference>
<dbReference type="Gene3D" id="1.10.1740.10">
    <property type="match status" value="1"/>
</dbReference>
<comment type="caution">
    <text evidence="8">The sequence shown here is derived from an EMBL/GenBank/DDBJ whole genome shotgun (WGS) entry which is preliminary data.</text>
</comment>
<dbReference type="InterPro" id="IPR036388">
    <property type="entry name" value="WH-like_DNA-bd_sf"/>
</dbReference>
<keyword evidence="3" id="KW-0731">Sigma factor</keyword>